<keyword evidence="2" id="KW-1185">Reference proteome</keyword>
<gene>
    <name evidence="1" type="ORF">HQR01_06775</name>
</gene>
<dbReference type="KEGG" id="emv:HQR01_06775"/>
<proteinExistence type="predicted"/>
<dbReference type="Gene3D" id="3.30.2370.10">
    <property type="entry name" value="putative pyruvate dehydrogenase"/>
    <property type="match status" value="1"/>
</dbReference>
<protein>
    <submittedName>
        <fullName evidence="1">DUF5076 domain-containing protein</fullName>
    </submittedName>
</protein>
<dbReference type="RefSeq" id="WP_173213742.1">
    <property type="nucleotide sequence ID" value="NZ_CP053921.1"/>
</dbReference>
<dbReference type="InterPro" id="IPR031796">
    <property type="entry name" value="DUF5076"/>
</dbReference>
<evidence type="ECO:0000313" key="1">
    <source>
        <dbReference type="EMBL" id="QKG71104.1"/>
    </source>
</evidence>
<accession>A0A7D4BNK6</accession>
<dbReference type="Proteomes" id="UP000504693">
    <property type="component" value="Chromosome"/>
</dbReference>
<name>A0A7D4BNK6_9SPHN</name>
<evidence type="ECO:0000313" key="2">
    <source>
        <dbReference type="Proteomes" id="UP000504693"/>
    </source>
</evidence>
<sequence length="109" mass="11905">MFGRKKAWPGELDVSDFGFLAKSTEFARLWSEDGENLTAIIEPRGIGADPFLFGMALVDAARHGAKAYAQAVGISEKQALARIWEGFDAERSYPTDTPRQIDPETGSIA</sequence>
<reference evidence="1 2" key="1">
    <citation type="submission" date="2020-05" db="EMBL/GenBank/DDBJ databases">
        <title>Erythrobacter mangrovi sp. nov., isolated from rhizosphere soil of mangrove plant (Kandelia candel).</title>
        <authorList>
            <person name="Ye Y.H."/>
        </authorList>
    </citation>
    <scope>NUCLEOTIDE SEQUENCE [LARGE SCALE GENOMIC DNA]</scope>
    <source>
        <strain evidence="1 2">EB310</strain>
    </source>
</reference>
<dbReference type="AlphaFoldDB" id="A0A7D4BNK6"/>
<dbReference type="Pfam" id="PF16826">
    <property type="entry name" value="DUF5076"/>
    <property type="match status" value="1"/>
</dbReference>
<organism evidence="1 2">
    <name type="scientific">Erythrobacter mangrovi</name>
    <dbReference type="NCBI Taxonomy" id="2739433"/>
    <lineage>
        <taxon>Bacteria</taxon>
        <taxon>Pseudomonadati</taxon>
        <taxon>Pseudomonadota</taxon>
        <taxon>Alphaproteobacteria</taxon>
        <taxon>Sphingomonadales</taxon>
        <taxon>Erythrobacteraceae</taxon>
        <taxon>Erythrobacter/Porphyrobacter group</taxon>
        <taxon>Erythrobacter</taxon>
    </lineage>
</organism>
<dbReference type="EMBL" id="CP053921">
    <property type="protein sequence ID" value="QKG71104.1"/>
    <property type="molecule type" value="Genomic_DNA"/>
</dbReference>